<gene>
    <name evidence="1" type="ORF">ALQ84_03097</name>
</gene>
<dbReference type="EMBL" id="RBOC01000104">
    <property type="protein sequence ID" value="RMM09297.1"/>
    <property type="molecule type" value="Genomic_DNA"/>
</dbReference>
<reference evidence="1 2" key="1">
    <citation type="submission" date="2018-08" db="EMBL/GenBank/DDBJ databases">
        <title>Recombination of ecologically and evolutionarily significant loci maintains genetic cohesion in the Pseudomonas syringae species complex.</title>
        <authorList>
            <person name="Dillon M."/>
            <person name="Thakur S."/>
            <person name="Almeida R.N.D."/>
            <person name="Weir B.S."/>
            <person name="Guttman D.S."/>
        </authorList>
    </citation>
    <scope>NUCLEOTIDE SEQUENCE [LARGE SCALE GENOMIC DNA]</scope>
    <source>
        <strain evidence="1 2">ICMP 4086</strain>
    </source>
</reference>
<dbReference type="RefSeq" id="WP_057429223.1">
    <property type="nucleotide sequence ID" value="NZ_LJPW01000084.1"/>
</dbReference>
<organism evidence="1 2">
    <name type="scientific">Pseudomonas caricapapayae</name>
    <dbReference type="NCBI Taxonomy" id="46678"/>
    <lineage>
        <taxon>Bacteria</taxon>
        <taxon>Pseudomonadati</taxon>
        <taxon>Pseudomonadota</taxon>
        <taxon>Gammaproteobacteria</taxon>
        <taxon>Pseudomonadales</taxon>
        <taxon>Pseudomonadaceae</taxon>
        <taxon>Pseudomonas</taxon>
    </lineage>
</organism>
<comment type="caution">
    <text evidence="1">The sequence shown here is derived from an EMBL/GenBank/DDBJ whole genome shotgun (WGS) entry which is preliminary data.</text>
</comment>
<name>A0A0P9LWA7_9PSED</name>
<dbReference type="Proteomes" id="UP000278587">
    <property type="component" value="Unassembled WGS sequence"/>
</dbReference>
<proteinExistence type="predicted"/>
<sequence>MSNTELSVAIETQPGLKELEGLLAALKKVSKVSLDACLSVKQLLLGEDGSLKKGVIYFVFFPAAGADNKALELRVSDQFREGAAALIAAYLK</sequence>
<evidence type="ECO:0000313" key="1">
    <source>
        <dbReference type="EMBL" id="RMM09297.1"/>
    </source>
</evidence>
<protein>
    <submittedName>
        <fullName evidence="1">Uncharacterized protein</fullName>
    </submittedName>
</protein>
<accession>A0A0P9LWA7</accession>
<dbReference type="AlphaFoldDB" id="A0A0P9LWA7"/>
<evidence type="ECO:0000313" key="2">
    <source>
        <dbReference type="Proteomes" id="UP000278587"/>
    </source>
</evidence>